<sequence length="88" mass="9909">MRHKYLDEINIGGMTRKPKGSRGKLLVRVGVSQRRKPKPVCPEAVGVGYGRETSISYGAQPSLVEMNIRAQEKMDTCCWQWQGPNALY</sequence>
<comment type="caution">
    <text evidence="1">The sequence shown here is derived from an EMBL/GenBank/DDBJ whole genome shotgun (WGS) entry which is preliminary data.</text>
</comment>
<reference evidence="2" key="1">
    <citation type="submission" date="2013-09" db="EMBL/GenBank/DDBJ databases">
        <title>Corchorus olitorius genome sequencing.</title>
        <authorList>
            <person name="Alam M."/>
            <person name="Haque M.S."/>
            <person name="Islam M.S."/>
            <person name="Emdad E.M."/>
            <person name="Islam M.M."/>
            <person name="Ahmed B."/>
            <person name="Halim A."/>
            <person name="Hossen Q.M.M."/>
            <person name="Hossain M.Z."/>
            <person name="Ahmed R."/>
            <person name="Khan M.M."/>
            <person name="Islam R."/>
            <person name="Rashid M.M."/>
            <person name="Khan S.A."/>
            <person name="Rahman M.S."/>
            <person name="Alam M."/>
            <person name="Yahiya A.S."/>
            <person name="Khan M.S."/>
            <person name="Azam M.S."/>
            <person name="Haque T."/>
            <person name="Lashkar M.Z.H."/>
            <person name="Akhand A.I."/>
            <person name="Morshed G."/>
            <person name="Roy S."/>
            <person name="Uddin K.S."/>
            <person name="Rabeya T."/>
            <person name="Hossain A.S."/>
            <person name="Chowdhury A."/>
            <person name="Snigdha A.R."/>
            <person name="Mortoza M.S."/>
            <person name="Matin S.A."/>
            <person name="Hoque S.M.E."/>
            <person name="Islam M.K."/>
            <person name="Roy D.K."/>
            <person name="Haider R."/>
            <person name="Moosa M.M."/>
            <person name="Elias S.M."/>
            <person name="Hasan A.M."/>
            <person name="Jahan S."/>
            <person name="Shafiuddin M."/>
            <person name="Mahmood N."/>
            <person name="Shommy N.S."/>
        </authorList>
    </citation>
    <scope>NUCLEOTIDE SEQUENCE [LARGE SCALE GENOMIC DNA]</scope>
    <source>
        <strain evidence="2">cv. O-4</strain>
    </source>
</reference>
<gene>
    <name evidence="1" type="ORF">COLO4_24365</name>
</gene>
<organism evidence="1 2">
    <name type="scientific">Corchorus olitorius</name>
    <dbReference type="NCBI Taxonomy" id="93759"/>
    <lineage>
        <taxon>Eukaryota</taxon>
        <taxon>Viridiplantae</taxon>
        <taxon>Streptophyta</taxon>
        <taxon>Embryophyta</taxon>
        <taxon>Tracheophyta</taxon>
        <taxon>Spermatophyta</taxon>
        <taxon>Magnoliopsida</taxon>
        <taxon>eudicotyledons</taxon>
        <taxon>Gunneridae</taxon>
        <taxon>Pentapetalae</taxon>
        <taxon>rosids</taxon>
        <taxon>malvids</taxon>
        <taxon>Malvales</taxon>
        <taxon>Malvaceae</taxon>
        <taxon>Grewioideae</taxon>
        <taxon>Apeibeae</taxon>
        <taxon>Corchorus</taxon>
    </lineage>
</organism>
<protein>
    <submittedName>
        <fullName evidence="1">Lethal(2) giant larvae protein-like protein</fullName>
    </submittedName>
</protein>
<evidence type="ECO:0000313" key="1">
    <source>
        <dbReference type="EMBL" id="OMO79624.1"/>
    </source>
</evidence>
<dbReference type="EMBL" id="AWUE01018522">
    <property type="protein sequence ID" value="OMO79624.1"/>
    <property type="molecule type" value="Genomic_DNA"/>
</dbReference>
<dbReference type="Proteomes" id="UP000187203">
    <property type="component" value="Unassembled WGS sequence"/>
</dbReference>
<evidence type="ECO:0000313" key="2">
    <source>
        <dbReference type="Proteomes" id="UP000187203"/>
    </source>
</evidence>
<accession>A0A1R3IAN8</accession>
<proteinExistence type="predicted"/>
<name>A0A1R3IAN8_9ROSI</name>
<dbReference type="AlphaFoldDB" id="A0A1R3IAN8"/>
<keyword evidence="2" id="KW-1185">Reference proteome</keyword>